<evidence type="ECO:0000313" key="2">
    <source>
        <dbReference type="EMBL" id="KRY26052.1"/>
    </source>
</evidence>
<proteinExistence type="predicted"/>
<feature type="compositionally biased region" description="Polar residues" evidence="1">
    <location>
        <begin position="211"/>
        <end position="229"/>
    </location>
</feature>
<sequence>MQRRATGGPVALETLLGWVVCGRTSPRRTTEVESFPTNSENSANMLLRKNGEFDEVEILPEEDVPEKNKEARKEREHASTSGAEKCRVSLSRRSGQRGLPNAVKQTGRQLAIVERGSKVRRSEPLYHVAAERQNSGKERAKPTPETGPLRRISLPTPHSGTEVGNPATKGSRDEARKKWATKNPCRLGPEWPAEPPQARQRSPNDSRRTSRSPQGGKSPQGQATLTATMNDAAAGPRHSPIEGNAAGMLRIRGCRQRFVRRRSAKGEHGDAAPAERELHQVEATQKQLVGKEMTPALGNAAPRGISYASRDRATRLDPSRAKEARGSMLRAAEAQKAQVPGLPMRNDQPIHTRTPTLGARRSVTTARYRLAGSGEARKSGHRRINTPTWNRKENCWRVHRKPGAVAEPSTGREEVDGMCRCPPEKSGEVSDGRLTLPSGGRLFRTEQHRPSRCDRAWGWWPEVAGKTKTIPAHRRPDRYLGICRPRPGSDRPLCRH</sequence>
<feature type="compositionally biased region" description="Basic and acidic residues" evidence="1">
    <location>
        <begin position="65"/>
        <end position="78"/>
    </location>
</feature>
<evidence type="ECO:0000256" key="1">
    <source>
        <dbReference type="SAM" id="MobiDB-lite"/>
    </source>
</evidence>
<dbReference type="InParanoid" id="A0A0V1AMT3"/>
<name>A0A0V1AMT3_TRISP</name>
<feature type="region of interest" description="Disordered" evidence="1">
    <location>
        <begin position="51"/>
        <end position="106"/>
    </location>
</feature>
<dbReference type="EMBL" id="JYDH01000598">
    <property type="protein sequence ID" value="KRY26052.1"/>
    <property type="molecule type" value="Genomic_DNA"/>
</dbReference>
<comment type="caution">
    <text evidence="2">The sequence shown here is derived from an EMBL/GenBank/DDBJ whole genome shotgun (WGS) entry which is preliminary data.</text>
</comment>
<feature type="region of interest" description="Disordered" evidence="1">
    <location>
        <begin position="123"/>
        <end position="245"/>
    </location>
</feature>
<gene>
    <name evidence="2" type="ORF">T01_12510</name>
</gene>
<dbReference type="OrthoDB" id="5937211at2759"/>
<reference evidence="2 3" key="1">
    <citation type="submission" date="2015-01" db="EMBL/GenBank/DDBJ databases">
        <title>Evolution of Trichinella species and genotypes.</title>
        <authorList>
            <person name="Korhonen P.K."/>
            <person name="Edoardo P."/>
            <person name="Giuseppe L.R."/>
            <person name="Gasser R.B."/>
        </authorList>
    </citation>
    <scope>NUCLEOTIDE SEQUENCE [LARGE SCALE GENOMIC DNA]</scope>
    <source>
        <strain evidence="2">ISS3</strain>
    </source>
</reference>
<dbReference type="AlphaFoldDB" id="A0A0V1AMT3"/>
<organism evidence="2 3">
    <name type="scientific">Trichinella spiralis</name>
    <name type="common">Trichina worm</name>
    <dbReference type="NCBI Taxonomy" id="6334"/>
    <lineage>
        <taxon>Eukaryota</taxon>
        <taxon>Metazoa</taxon>
        <taxon>Ecdysozoa</taxon>
        <taxon>Nematoda</taxon>
        <taxon>Enoplea</taxon>
        <taxon>Dorylaimia</taxon>
        <taxon>Trichinellida</taxon>
        <taxon>Trichinellidae</taxon>
        <taxon>Trichinella</taxon>
    </lineage>
</organism>
<feature type="compositionally biased region" description="Acidic residues" evidence="1">
    <location>
        <begin position="53"/>
        <end position="64"/>
    </location>
</feature>
<dbReference type="Proteomes" id="UP000054776">
    <property type="component" value="Unassembled WGS sequence"/>
</dbReference>
<dbReference type="eggNOG" id="KOG4599">
    <property type="taxonomic scope" value="Eukaryota"/>
</dbReference>
<protein>
    <submittedName>
        <fullName evidence="2">Uncharacterized protein</fullName>
    </submittedName>
</protein>
<keyword evidence="3" id="KW-1185">Reference proteome</keyword>
<evidence type="ECO:0000313" key="3">
    <source>
        <dbReference type="Proteomes" id="UP000054776"/>
    </source>
</evidence>
<accession>A0A0V1AMT3</accession>